<accession>A0A1H8YWG0</accession>
<dbReference type="SUPFAM" id="SSF49464">
    <property type="entry name" value="Carboxypeptidase regulatory domain-like"/>
    <property type="match status" value="1"/>
</dbReference>
<dbReference type="STRING" id="1299341.SAMN05444005_101229"/>
<proteinExistence type="predicted"/>
<dbReference type="Pfam" id="PF13715">
    <property type="entry name" value="CarbopepD_reg_2"/>
    <property type="match status" value="1"/>
</dbReference>
<evidence type="ECO:0000313" key="2">
    <source>
        <dbReference type="Proteomes" id="UP000198648"/>
    </source>
</evidence>
<evidence type="ECO:0000313" key="1">
    <source>
        <dbReference type="EMBL" id="SEP55698.1"/>
    </source>
</evidence>
<reference evidence="1 2" key="1">
    <citation type="submission" date="2016-10" db="EMBL/GenBank/DDBJ databases">
        <authorList>
            <person name="de Groot N.N."/>
        </authorList>
    </citation>
    <scope>NUCLEOTIDE SEQUENCE [LARGE SCALE GENOMIC DNA]</scope>
    <source>
        <strain evidence="1 2">DSM 27078</strain>
    </source>
</reference>
<dbReference type="AlphaFoldDB" id="A0A1H8YWG0"/>
<gene>
    <name evidence="1" type="ORF">SAMN05444005_101229</name>
</gene>
<dbReference type="EMBL" id="FOEI01000001">
    <property type="protein sequence ID" value="SEP55698.1"/>
    <property type="molecule type" value="Genomic_DNA"/>
</dbReference>
<dbReference type="RefSeq" id="WP_177177102.1">
    <property type="nucleotide sequence ID" value="NZ_FOEI01000001.1"/>
</dbReference>
<dbReference type="Proteomes" id="UP000198648">
    <property type="component" value="Unassembled WGS sequence"/>
</dbReference>
<dbReference type="InterPro" id="IPR008969">
    <property type="entry name" value="CarboxyPept-like_regulatory"/>
</dbReference>
<sequence>MKKLKHLLLLLLVNFTFAQCFLISGIVKDSIEPIPYATILIKGKNKGTLTDFNGKFSLPVEKNDTLLINYLGKLEFTLKVETDSFVTIVLKDAPEIKTVLPVEPFKPKRKKIIEPTTEVTDQQINSKKIYLLGGIASVITEKEINFSKKYNIQFHDLGCIHPEKSIEYEKSNCEIFNYLNEKFGKQWQKEINPYTLGLQNWLKK</sequence>
<name>A0A1H8YWG0_9FLAO</name>
<keyword evidence="2" id="KW-1185">Reference proteome</keyword>
<organism evidence="1 2">
    <name type="scientific">Flavobacterium urocaniciphilum</name>
    <dbReference type="NCBI Taxonomy" id="1299341"/>
    <lineage>
        <taxon>Bacteria</taxon>
        <taxon>Pseudomonadati</taxon>
        <taxon>Bacteroidota</taxon>
        <taxon>Flavobacteriia</taxon>
        <taxon>Flavobacteriales</taxon>
        <taxon>Flavobacteriaceae</taxon>
        <taxon>Flavobacterium</taxon>
    </lineage>
</organism>
<protein>
    <submittedName>
        <fullName evidence="1">CarboxypepD_reg-like domain-containing protein</fullName>
    </submittedName>
</protein>